<comment type="caution">
    <text evidence="1">The sequence shown here is derived from an EMBL/GenBank/DDBJ whole genome shotgun (WGS) entry which is preliminary data.</text>
</comment>
<protein>
    <submittedName>
        <fullName evidence="1">Uncharacterized protein</fullName>
    </submittedName>
</protein>
<accession>A0A5B7FGF0</accession>
<gene>
    <name evidence="1" type="ORF">E2C01_037193</name>
</gene>
<sequence>MGRGLRAHLPACVTSKGPRSTEWVCLDTPPAGTSSSSSSSSLSSSFCWSSSFPYVTTHLPHPPNLPCGHDIPPTSFPLCSSPIPSFTSTALRVSHNKYVRHSNRPRCGPDGGEVDGEDLLAGNGARWAAPLQQQSGGDSGCRGMQRDGHVGLGVELRALTKHGRCAVKGISPDAACFTPGAKCRVLRVMQDSAK</sequence>
<dbReference type="AlphaFoldDB" id="A0A5B7FGF0"/>
<evidence type="ECO:0000313" key="1">
    <source>
        <dbReference type="EMBL" id="MPC43544.1"/>
    </source>
</evidence>
<dbReference type="Proteomes" id="UP000324222">
    <property type="component" value="Unassembled WGS sequence"/>
</dbReference>
<reference evidence="1 2" key="1">
    <citation type="submission" date="2019-05" db="EMBL/GenBank/DDBJ databases">
        <title>Another draft genome of Portunus trituberculatus and its Hox gene families provides insights of decapod evolution.</title>
        <authorList>
            <person name="Jeong J.-H."/>
            <person name="Song I."/>
            <person name="Kim S."/>
            <person name="Choi T."/>
            <person name="Kim D."/>
            <person name="Ryu S."/>
            <person name="Kim W."/>
        </authorList>
    </citation>
    <scope>NUCLEOTIDE SEQUENCE [LARGE SCALE GENOMIC DNA]</scope>
    <source>
        <tissue evidence="1">Muscle</tissue>
    </source>
</reference>
<proteinExistence type="predicted"/>
<evidence type="ECO:0000313" key="2">
    <source>
        <dbReference type="Proteomes" id="UP000324222"/>
    </source>
</evidence>
<dbReference type="EMBL" id="VSRR010005874">
    <property type="protein sequence ID" value="MPC43544.1"/>
    <property type="molecule type" value="Genomic_DNA"/>
</dbReference>
<keyword evidence="2" id="KW-1185">Reference proteome</keyword>
<name>A0A5B7FGF0_PORTR</name>
<organism evidence="1 2">
    <name type="scientific">Portunus trituberculatus</name>
    <name type="common">Swimming crab</name>
    <name type="synonym">Neptunus trituberculatus</name>
    <dbReference type="NCBI Taxonomy" id="210409"/>
    <lineage>
        <taxon>Eukaryota</taxon>
        <taxon>Metazoa</taxon>
        <taxon>Ecdysozoa</taxon>
        <taxon>Arthropoda</taxon>
        <taxon>Crustacea</taxon>
        <taxon>Multicrustacea</taxon>
        <taxon>Malacostraca</taxon>
        <taxon>Eumalacostraca</taxon>
        <taxon>Eucarida</taxon>
        <taxon>Decapoda</taxon>
        <taxon>Pleocyemata</taxon>
        <taxon>Brachyura</taxon>
        <taxon>Eubrachyura</taxon>
        <taxon>Portunoidea</taxon>
        <taxon>Portunidae</taxon>
        <taxon>Portuninae</taxon>
        <taxon>Portunus</taxon>
    </lineage>
</organism>